<dbReference type="Gene3D" id="3.40.50.300">
    <property type="entry name" value="P-loop containing nucleotide triphosphate hydrolases"/>
    <property type="match status" value="1"/>
</dbReference>
<dbReference type="SMART" id="SM00487">
    <property type="entry name" value="DEXDc"/>
    <property type="match status" value="1"/>
</dbReference>
<evidence type="ECO:0000256" key="2">
    <source>
        <dbReference type="ARBA" id="ARBA00007025"/>
    </source>
</evidence>
<evidence type="ECO:0000256" key="11">
    <source>
        <dbReference type="ARBA" id="ARBA00023242"/>
    </source>
</evidence>
<evidence type="ECO:0000256" key="5">
    <source>
        <dbReference type="ARBA" id="ARBA00022741"/>
    </source>
</evidence>
<dbReference type="GO" id="GO:0003682">
    <property type="term" value="F:chromatin binding"/>
    <property type="evidence" value="ECO:0007669"/>
    <property type="project" value="TreeGrafter"/>
</dbReference>
<dbReference type="Gene3D" id="2.40.50.40">
    <property type="match status" value="2"/>
</dbReference>
<dbReference type="Pfam" id="PF08074">
    <property type="entry name" value="CHDCT2"/>
    <property type="match status" value="1"/>
</dbReference>
<dbReference type="Gene3D" id="3.40.50.10810">
    <property type="entry name" value="Tandem AAA-ATPase domain"/>
    <property type="match status" value="1"/>
</dbReference>
<dbReference type="SMART" id="SM00298">
    <property type="entry name" value="CHROMO"/>
    <property type="match status" value="2"/>
</dbReference>
<dbReference type="FunFam" id="2.40.50.40:FF:000017">
    <property type="entry name" value="chromodomain-helicase-DNA-binding protein 3 isoform X3"/>
    <property type="match status" value="1"/>
</dbReference>
<dbReference type="SMART" id="SM01147">
    <property type="entry name" value="DUF1087"/>
    <property type="match status" value="1"/>
</dbReference>
<feature type="region of interest" description="Disordered" evidence="15">
    <location>
        <begin position="1"/>
        <end position="44"/>
    </location>
</feature>
<dbReference type="InterPro" id="IPR002464">
    <property type="entry name" value="DNA/RNA_helicase_DEAH_CS"/>
</dbReference>
<dbReference type="InterPro" id="IPR013083">
    <property type="entry name" value="Znf_RING/FYVE/PHD"/>
</dbReference>
<dbReference type="GO" id="GO:0016581">
    <property type="term" value="C:NuRD complex"/>
    <property type="evidence" value="ECO:0007669"/>
    <property type="project" value="TreeGrafter"/>
</dbReference>
<dbReference type="Pfam" id="PF00176">
    <property type="entry name" value="SNF2-rel_dom"/>
    <property type="match status" value="1"/>
</dbReference>
<name>A0A8B9THQ5_ANAPL</name>
<dbReference type="Pfam" id="PF06465">
    <property type="entry name" value="DUF1087"/>
    <property type="match status" value="1"/>
</dbReference>
<feature type="domain" description="PHD-type" evidence="17">
    <location>
        <begin position="114"/>
        <end position="161"/>
    </location>
</feature>
<keyword evidence="7" id="KW-0378">Hydrolase</keyword>
<feature type="compositionally biased region" description="Basic and acidic residues" evidence="15">
    <location>
        <begin position="1267"/>
        <end position="1356"/>
    </location>
</feature>
<evidence type="ECO:0000256" key="8">
    <source>
        <dbReference type="ARBA" id="ARBA00022833"/>
    </source>
</evidence>
<feature type="compositionally biased region" description="Polar residues" evidence="15">
    <location>
        <begin position="1194"/>
        <end position="1212"/>
    </location>
</feature>
<dbReference type="InterPro" id="IPR019786">
    <property type="entry name" value="Zinc_finger_PHD-type_CS"/>
</dbReference>
<keyword evidence="8" id="KW-0862">Zinc</keyword>
<dbReference type="GO" id="GO:0140658">
    <property type="term" value="F:ATP-dependent chromatin remodeler activity"/>
    <property type="evidence" value="ECO:0007669"/>
    <property type="project" value="TreeGrafter"/>
</dbReference>
<protein>
    <recommendedName>
        <fullName evidence="22">DNA helicase</fullName>
    </recommendedName>
</protein>
<dbReference type="FunFam" id="3.40.50.300:FF:000015">
    <property type="entry name" value="chromodomain-helicase-DNA-binding protein 9 isoform X1"/>
    <property type="match status" value="1"/>
</dbReference>
<dbReference type="FunFam" id="2.40.50.40:FF:000003">
    <property type="entry name" value="chromodomain-helicase-DNA-binding protein 3 isoform X1"/>
    <property type="match status" value="1"/>
</dbReference>
<dbReference type="Gene3D" id="1.10.10.60">
    <property type="entry name" value="Homeodomain-like"/>
    <property type="match status" value="1"/>
</dbReference>
<reference evidence="20" key="1">
    <citation type="submission" date="2025-08" db="UniProtKB">
        <authorList>
            <consortium name="Ensembl"/>
        </authorList>
    </citation>
    <scope>IDENTIFICATION</scope>
</reference>
<dbReference type="Pfam" id="PF06461">
    <property type="entry name" value="CHDII_SANT-like"/>
    <property type="match status" value="1"/>
</dbReference>
<feature type="region of interest" description="Disordered" evidence="15">
    <location>
        <begin position="244"/>
        <end position="269"/>
    </location>
</feature>
<dbReference type="CDD" id="cd18055">
    <property type="entry name" value="DEXHc_CHD3"/>
    <property type="match status" value="1"/>
</dbReference>
<dbReference type="GO" id="GO:0042393">
    <property type="term" value="F:histone binding"/>
    <property type="evidence" value="ECO:0007669"/>
    <property type="project" value="TreeGrafter"/>
</dbReference>
<keyword evidence="3" id="KW-0479">Metal-binding</keyword>
<feature type="domain" description="Helicase C-terminal" evidence="19">
    <location>
        <begin position="721"/>
        <end position="886"/>
    </location>
</feature>
<dbReference type="InterPro" id="IPR000330">
    <property type="entry name" value="SNF2_N"/>
</dbReference>
<dbReference type="SMART" id="SM00249">
    <property type="entry name" value="PHD"/>
    <property type="match status" value="1"/>
</dbReference>
<evidence type="ECO:0000259" key="18">
    <source>
        <dbReference type="PROSITE" id="PS51192"/>
    </source>
</evidence>
<dbReference type="Gene3D" id="3.30.40.10">
    <property type="entry name" value="Zinc/RING finger domain, C3HC4 (zinc finger)"/>
    <property type="match status" value="1"/>
</dbReference>
<dbReference type="FunFam" id="3.40.50.10810:FF:000001">
    <property type="entry name" value="chromodomain-helicase-DNA-binding protein 3 isoform X1"/>
    <property type="match status" value="1"/>
</dbReference>
<dbReference type="CDD" id="cd18793">
    <property type="entry name" value="SF2_C_SNF"/>
    <property type="match status" value="1"/>
</dbReference>
<dbReference type="CDD" id="cd18662">
    <property type="entry name" value="CD2_tandem_CHD3-4_like"/>
    <property type="match status" value="1"/>
</dbReference>
<dbReference type="InterPro" id="IPR009462">
    <property type="entry name" value="CHD_II_SANT-like"/>
</dbReference>
<dbReference type="PROSITE" id="PS51194">
    <property type="entry name" value="HELICASE_CTER"/>
    <property type="match status" value="1"/>
</dbReference>
<evidence type="ECO:0000256" key="12">
    <source>
        <dbReference type="ARBA" id="ARBA00049360"/>
    </source>
</evidence>
<dbReference type="InterPro" id="IPR038718">
    <property type="entry name" value="SNF2-like_sf"/>
</dbReference>
<feature type="compositionally biased region" description="Gly residues" evidence="15">
    <location>
        <begin position="27"/>
        <end position="39"/>
    </location>
</feature>
<evidence type="ECO:0000259" key="16">
    <source>
        <dbReference type="PROSITE" id="PS50013"/>
    </source>
</evidence>
<feature type="domain" description="Helicase ATP-binding" evidence="18">
    <location>
        <begin position="405"/>
        <end position="589"/>
    </location>
</feature>
<dbReference type="PROSITE" id="PS51192">
    <property type="entry name" value="HELICASE_ATP_BIND_1"/>
    <property type="match status" value="1"/>
</dbReference>
<feature type="region of interest" description="Disordered" evidence="15">
    <location>
        <begin position="1516"/>
        <end position="1607"/>
    </location>
</feature>
<evidence type="ECO:0000259" key="19">
    <source>
        <dbReference type="PROSITE" id="PS51194"/>
    </source>
</evidence>
<organism evidence="20 21">
    <name type="scientific">Anas platyrhynchos</name>
    <name type="common">Mallard</name>
    <name type="synonym">Anas boschas</name>
    <dbReference type="NCBI Taxonomy" id="8839"/>
    <lineage>
        <taxon>Eukaryota</taxon>
        <taxon>Metazoa</taxon>
        <taxon>Chordata</taxon>
        <taxon>Craniata</taxon>
        <taxon>Vertebrata</taxon>
        <taxon>Euteleostomi</taxon>
        <taxon>Archelosauria</taxon>
        <taxon>Archosauria</taxon>
        <taxon>Dinosauria</taxon>
        <taxon>Saurischia</taxon>
        <taxon>Theropoda</taxon>
        <taxon>Coelurosauria</taxon>
        <taxon>Aves</taxon>
        <taxon>Neognathae</taxon>
        <taxon>Galloanserae</taxon>
        <taxon>Anseriformes</taxon>
        <taxon>Anatidae</taxon>
        <taxon>Anatinae</taxon>
        <taxon>Anas</taxon>
    </lineage>
</organism>
<dbReference type="InterPro" id="IPR014001">
    <property type="entry name" value="Helicase_ATP-bd"/>
</dbReference>
<sequence>MGTERPWGSSGVPGGREVPSGGSLEVPGGGHRGSLGGPWGAQRVWGVPRRPLRTSPAGSGSLGAVWGLGGGFLTPHLMPPQEKEGVQWEAKEEEEEYEEELEEEGEKEEEDDHMEYCRVCKDGGELLCCDACISSYHIHCLNPPLPEVPNGEWLCPRCTCPVLKGRVQKILYWRWGEPPPPVAVPPPEGPPEGPPKVLQGRSEREFFVKWVGLSYWHCSWIKELQLEIFHLVMYRNYQRKNDMDEPPPLDYGSGDDDAKSEKRGRSQDPLYGGMEERFYRYGIKPEWMTVHRIINHSVDRKGQYHYLVKWRDLPYDQATWEEDEMPIPDYDLHKLAYWKHREVFMGEDPAQPRRYKKKKKETPGEGPPDSPTNDPTVKYESQPRFISATGGTLHLYQLEGLNWLRFSWAQSTDTILADEMGLGKTIQTIVFLYSLYKEGHTKGPFLVSAPLSTIINWEREFQMWAPAFYVVTYTGDKDSRAIIRENEFSFDDNAMKGGKKAFKMKREAQVKFHVLLTSYELITIDQAALGSIRWACLVVDEAHRLKNNQSKFFRVLNGYKIEHKLLLTGTPLQNNLEELFHLLNFLTPERFNNLEGFLEEFADISKEDQIKKLHDLLGPHMLRRLKADVFKNMPAKTELIVRVELSPMQKKYYKYILTRNFEALNSRGGGNQVSLLNIMMDLKKCCNHPYLFPVAAMESPKLPSGAYEGGALIKASGKLLLLQKMLRKLKEQNHRVLIFSQMTKMLDLLEDFLDYEGYKYERIDGGITGALRQEAIDRFNAPGAQQFCFLLSTRAGGLGINLATADTVVIFDSDWNPHNDIQAFSRAHRIGQANKVMIYRFVTRASVEERITQVAKRKMMLTHLVVRPGLGSKAGSMSKQELDDILKFGTEELFKDENEGENKEEDSSVIHYDNEAIARLLDRNQDATDDADVQNMNEYLSSFKVAQYVVREEDKIEEIEREIIKQEENVDPDYWEKLLRHHYEQQQEDLARNLGKGKRVRKQVNYNDAAQEDQDNQSEYSVGSEEEDEDFDERPEGRRQSKRQLRNEKDKPLPPLLARVGGNIEVLGFNTRQRKAFLNAVMRWGMPPQDAFTSQWLVRDLRGKSEKEFKAYVSLFMRHLCEPGADGSETFADGVPREGLSRQQVLTRIGVMSLVKKKVQEFEHINGRWSLPELVPEPSADSKRSSRASSPAKTCSTDPEQSRTPTPCTSKPATPAPSERGDGMGPPPDRDDGDTRDEKEPKGPEKMETEAPVPEAPPSPGDGSEAEGPRKGEEEEGPGGEREPEAEGPLARDERAGAEVEKPPGGEKGDEKPPEEEPKERPGDPDPKREEVKAEKEPKLEPRANGRREDKAEKPRFMFNIADGGFTELHTLWQNEERAAVSSGKLNEIWHRRHDYWLLAGIVLHGYARWTDIQNDGAFGVINEPFKGEASKGNFLEMKNKFLARRFKVSARGPCTRALHEGFARGPCTRTGVLHEGWPCARGCSGDTACGAGTQGLCLHTCASFLHEGLYAQVPGSHEGPGTASVHPGSAHNVGHARGQRGLHGDRTQEAEPPWGDVEVTRGARRPPGGRRGHRGGAEATGGAWRPPGMRGGHGGGEAGGEAASPLPLFFPFSPSFLLPPPPRPPNPPSLPQLLEQALVIEEQLRRAAYLNMTQD</sequence>
<reference evidence="20" key="2">
    <citation type="submission" date="2025-09" db="UniProtKB">
        <authorList>
            <consortium name="Ensembl"/>
        </authorList>
    </citation>
    <scope>IDENTIFICATION</scope>
</reference>
<dbReference type="PROSITE" id="PS00690">
    <property type="entry name" value="DEAH_ATP_HELICASE"/>
    <property type="match status" value="1"/>
</dbReference>
<dbReference type="GO" id="GO:0005524">
    <property type="term" value="F:ATP binding"/>
    <property type="evidence" value="ECO:0007669"/>
    <property type="project" value="UniProtKB-KW"/>
</dbReference>
<dbReference type="InterPro" id="IPR001650">
    <property type="entry name" value="Helicase_C-like"/>
</dbReference>
<feature type="compositionally biased region" description="Basic and acidic residues" evidence="15">
    <location>
        <begin position="1034"/>
        <end position="1052"/>
    </location>
</feature>
<dbReference type="SUPFAM" id="SSF52540">
    <property type="entry name" value="P-loop containing nucleoside triphosphate hydrolases"/>
    <property type="match status" value="2"/>
</dbReference>
<evidence type="ECO:0000256" key="10">
    <source>
        <dbReference type="ARBA" id="ARBA00022853"/>
    </source>
</evidence>
<keyword evidence="14" id="KW-0175">Coiled coil</keyword>
<dbReference type="InterPro" id="IPR019787">
    <property type="entry name" value="Znf_PHD-finger"/>
</dbReference>
<evidence type="ECO:0000313" key="20">
    <source>
        <dbReference type="Ensembl" id="ENSAPLP00020020855.1"/>
    </source>
</evidence>
<dbReference type="PANTHER" id="PTHR45623:SF9">
    <property type="entry name" value="CHROMODOMAIN-HELICASE-DNA-BINDING PROTEIN 3"/>
    <property type="match status" value="1"/>
</dbReference>
<evidence type="ECO:0008006" key="22">
    <source>
        <dbReference type="Google" id="ProtNLM"/>
    </source>
</evidence>
<dbReference type="Proteomes" id="UP000694400">
    <property type="component" value="Unassembled WGS sequence"/>
</dbReference>
<accession>A0A8B9THQ5</accession>
<dbReference type="Pfam" id="PF00271">
    <property type="entry name" value="Helicase_C"/>
    <property type="match status" value="1"/>
</dbReference>
<dbReference type="InterPro" id="IPR000953">
    <property type="entry name" value="Chromo/chromo_shadow_dom"/>
</dbReference>
<evidence type="ECO:0000256" key="3">
    <source>
        <dbReference type="ARBA" id="ARBA00022723"/>
    </source>
</evidence>
<evidence type="ECO:0000256" key="9">
    <source>
        <dbReference type="ARBA" id="ARBA00022840"/>
    </source>
</evidence>
<dbReference type="SMART" id="SM01146">
    <property type="entry name" value="DUF1086"/>
    <property type="match status" value="1"/>
</dbReference>
<dbReference type="PROSITE" id="PS01359">
    <property type="entry name" value="ZF_PHD_1"/>
    <property type="match status" value="1"/>
</dbReference>
<proteinExistence type="inferred from homology"/>
<evidence type="ECO:0000256" key="4">
    <source>
        <dbReference type="ARBA" id="ARBA00022737"/>
    </source>
</evidence>
<evidence type="ECO:0000256" key="13">
    <source>
        <dbReference type="PROSITE-ProRule" id="PRU00146"/>
    </source>
</evidence>
<evidence type="ECO:0000256" key="1">
    <source>
        <dbReference type="ARBA" id="ARBA00004123"/>
    </source>
</evidence>
<feature type="compositionally biased region" description="Basic and acidic residues" evidence="15">
    <location>
        <begin position="256"/>
        <end position="266"/>
    </location>
</feature>
<comment type="catalytic activity">
    <reaction evidence="12">
        <text>ATP + H2O = ADP + phosphate + H(+)</text>
        <dbReference type="Rhea" id="RHEA:13065"/>
        <dbReference type="ChEBI" id="CHEBI:15377"/>
        <dbReference type="ChEBI" id="CHEBI:15378"/>
        <dbReference type="ChEBI" id="CHEBI:30616"/>
        <dbReference type="ChEBI" id="CHEBI:43474"/>
        <dbReference type="ChEBI" id="CHEBI:456216"/>
    </reaction>
</comment>
<dbReference type="GO" id="GO:0016887">
    <property type="term" value="F:ATP hydrolysis activity"/>
    <property type="evidence" value="ECO:0007669"/>
    <property type="project" value="TreeGrafter"/>
</dbReference>
<keyword evidence="6 13" id="KW-0863">Zinc-finger</keyword>
<evidence type="ECO:0000256" key="15">
    <source>
        <dbReference type="SAM" id="MobiDB-lite"/>
    </source>
</evidence>
<dbReference type="PANTHER" id="PTHR45623">
    <property type="entry name" value="CHROMODOMAIN-HELICASE-DNA-BINDING PROTEIN 3-RELATED-RELATED"/>
    <property type="match status" value="1"/>
</dbReference>
<dbReference type="SMART" id="SM00490">
    <property type="entry name" value="HELICc"/>
    <property type="match status" value="1"/>
</dbReference>
<keyword evidence="4" id="KW-0677">Repeat</keyword>
<keyword evidence="10" id="KW-0156">Chromatin regulator</keyword>
<dbReference type="GO" id="GO:0008270">
    <property type="term" value="F:zinc ion binding"/>
    <property type="evidence" value="ECO:0007669"/>
    <property type="project" value="UniProtKB-KW"/>
</dbReference>
<dbReference type="CDD" id="cd18667">
    <property type="entry name" value="CD1_tandem_CHD3-4_like"/>
    <property type="match status" value="1"/>
</dbReference>
<evidence type="ECO:0000259" key="17">
    <source>
        <dbReference type="PROSITE" id="PS50016"/>
    </source>
</evidence>
<feature type="compositionally biased region" description="Acidic residues" evidence="15">
    <location>
        <begin position="1024"/>
        <end position="1033"/>
    </location>
</feature>
<dbReference type="FunFam" id="3.30.40.10:FF:000011">
    <property type="entry name" value="chromodomain-helicase-DNA-binding protein 4 isoform X1"/>
    <property type="match status" value="1"/>
</dbReference>
<feature type="coiled-coil region" evidence="14">
    <location>
        <begin position="83"/>
        <end position="111"/>
    </location>
</feature>
<dbReference type="SUPFAM" id="SSF54160">
    <property type="entry name" value="Chromo domain-like"/>
    <property type="match status" value="2"/>
</dbReference>
<feature type="compositionally biased region" description="Basic residues" evidence="15">
    <location>
        <begin position="1563"/>
        <end position="1575"/>
    </location>
</feature>
<feature type="region of interest" description="Disordered" evidence="15">
    <location>
        <begin position="349"/>
        <end position="378"/>
    </location>
</feature>
<dbReference type="Ensembl" id="ENSAPLT00020022522.1">
    <property type="protein sequence ID" value="ENSAPLP00020020855.1"/>
    <property type="gene ID" value="ENSAPLG00020009600.1"/>
</dbReference>
<dbReference type="PROSITE" id="PS50013">
    <property type="entry name" value="CHROMO_2"/>
    <property type="match status" value="2"/>
</dbReference>
<keyword evidence="11" id="KW-0539">Nucleus</keyword>
<dbReference type="GO" id="GO:0003677">
    <property type="term" value="F:DNA binding"/>
    <property type="evidence" value="ECO:0007669"/>
    <property type="project" value="InterPro"/>
</dbReference>
<keyword evidence="5" id="KW-0547">Nucleotide-binding</keyword>
<evidence type="ECO:0000256" key="7">
    <source>
        <dbReference type="ARBA" id="ARBA00022801"/>
    </source>
</evidence>
<dbReference type="InterPro" id="IPR049730">
    <property type="entry name" value="SNF2/RAD54-like_C"/>
</dbReference>
<keyword evidence="9" id="KW-0067">ATP-binding</keyword>
<dbReference type="InterPro" id="IPR016197">
    <property type="entry name" value="Chromo-like_dom_sf"/>
</dbReference>
<feature type="region of interest" description="Disordered" evidence="15">
    <location>
        <begin position="1172"/>
        <end position="1356"/>
    </location>
</feature>
<dbReference type="InterPro" id="IPR023780">
    <property type="entry name" value="Chromo_domain"/>
</dbReference>
<dbReference type="InterPro" id="IPR009463">
    <property type="entry name" value="DUF1087"/>
</dbReference>
<evidence type="ECO:0000313" key="21">
    <source>
        <dbReference type="Proteomes" id="UP000694400"/>
    </source>
</evidence>
<feature type="compositionally biased region" description="Gly residues" evidence="15">
    <location>
        <begin position="1590"/>
        <end position="1600"/>
    </location>
</feature>
<evidence type="ECO:0000256" key="6">
    <source>
        <dbReference type="ARBA" id="ARBA00022771"/>
    </source>
</evidence>
<feature type="domain" description="Chromo" evidence="16">
    <location>
        <begin position="288"/>
        <end position="324"/>
    </location>
</feature>
<dbReference type="InterPro" id="IPR001965">
    <property type="entry name" value="Znf_PHD"/>
</dbReference>
<feature type="compositionally biased region" description="Basic and acidic residues" evidence="15">
    <location>
        <begin position="1236"/>
        <end position="1249"/>
    </location>
</feature>
<dbReference type="InterPro" id="IPR012957">
    <property type="entry name" value="CHD_C2"/>
</dbReference>
<feature type="domain" description="Chromo" evidence="16">
    <location>
        <begin position="192"/>
        <end position="249"/>
    </location>
</feature>
<comment type="subcellular location">
    <subcellularLocation>
        <location evidence="1">Nucleus</location>
    </subcellularLocation>
</comment>
<evidence type="ECO:0000256" key="14">
    <source>
        <dbReference type="SAM" id="Coils"/>
    </source>
</evidence>
<comment type="similarity">
    <text evidence="2">Belongs to the SNF2/RAD54 helicase family.</text>
</comment>
<dbReference type="PROSITE" id="PS50016">
    <property type="entry name" value="ZF_PHD_2"/>
    <property type="match status" value="1"/>
</dbReference>
<feature type="region of interest" description="Disordered" evidence="15">
    <location>
        <begin position="1006"/>
        <end position="1056"/>
    </location>
</feature>
<dbReference type="Pfam" id="PF00385">
    <property type="entry name" value="Chromo"/>
    <property type="match status" value="1"/>
</dbReference>
<dbReference type="InterPro" id="IPR027417">
    <property type="entry name" value="P-loop_NTPase"/>
</dbReference>
<dbReference type="Pfam" id="PF00628">
    <property type="entry name" value="PHD"/>
    <property type="match status" value="1"/>
</dbReference>
<dbReference type="CDD" id="cd15532">
    <property type="entry name" value="PHD2_CHD_II"/>
    <property type="match status" value="1"/>
</dbReference>